<keyword evidence="2" id="KW-0758">Storage protein</keyword>
<comment type="similarity">
    <text evidence="1">Belongs to the 11S seed storage protein (globulins) family.</text>
</comment>
<evidence type="ECO:0000256" key="3">
    <source>
        <dbReference type="ARBA" id="ARBA00023129"/>
    </source>
</evidence>
<dbReference type="InterPro" id="IPR014710">
    <property type="entry name" value="RmlC-like_jellyroll"/>
</dbReference>
<dbReference type="PANTHER" id="PTHR31189">
    <property type="entry name" value="OS03G0336100 PROTEIN-RELATED"/>
    <property type="match status" value="1"/>
</dbReference>
<dbReference type="InterPro" id="IPR006044">
    <property type="entry name" value="11S_seedstore_pln"/>
</dbReference>
<feature type="domain" description="Cupin type-1" evidence="5">
    <location>
        <begin position="117"/>
        <end position="233"/>
    </location>
</feature>
<protein>
    <submittedName>
        <fullName evidence="6">Nutrient reservoir, putative</fullName>
    </submittedName>
</protein>
<evidence type="ECO:0000256" key="4">
    <source>
        <dbReference type="ARBA" id="ARBA00023157"/>
    </source>
</evidence>
<dbReference type="Proteomes" id="UP000008311">
    <property type="component" value="Unassembled WGS sequence"/>
</dbReference>
<dbReference type="PANTHER" id="PTHR31189:SF45">
    <property type="entry name" value="OS09G0552500 PROTEIN"/>
    <property type="match status" value="1"/>
</dbReference>
<dbReference type="InterPro" id="IPR050253">
    <property type="entry name" value="Seed_Storage-Functional"/>
</dbReference>
<accession>B9STF7</accession>
<dbReference type="SUPFAM" id="SSF51182">
    <property type="entry name" value="RmlC-like cupins"/>
    <property type="match status" value="1"/>
</dbReference>
<dbReference type="Gene3D" id="2.60.120.10">
    <property type="entry name" value="Jelly Rolls"/>
    <property type="match status" value="2"/>
</dbReference>
<dbReference type="SMART" id="SM00835">
    <property type="entry name" value="Cupin_1"/>
    <property type="match status" value="1"/>
</dbReference>
<sequence>MVLPSSKEVVLRLKKGDVIPVPLGGFSWWYNNGDSDFVVVYLGETSKAFVPGEFTYFSLSGIGSILGGFSSEFISQAYNLNEQEANKLARSQTGIFIIKVQEGIRMPRPRVLDKMLYNIDAAPADLEVPKGGVFKTLTAAKFPFLEQVGLSVGLLKLSANAMYSPTFTADGSSRLVYVAKGSGKVQIVGINGELVLETRIEAGQLFLVPRFFTVAGIAGGEGMELVSMTNSLR</sequence>
<proteinExistence type="inferred from homology"/>
<evidence type="ECO:0000256" key="1">
    <source>
        <dbReference type="ARBA" id="ARBA00007178"/>
    </source>
</evidence>
<evidence type="ECO:0000313" key="7">
    <source>
        <dbReference type="Proteomes" id="UP000008311"/>
    </source>
</evidence>
<dbReference type="PRINTS" id="PR00439">
    <property type="entry name" value="11SGLOBULIN"/>
</dbReference>
<name>B9STF7_RICCO</name>
<reference evidence="7" key="1">
    <citation type="journal article" date="2010" name="Nat. Biotechnol.">
        <title>Draft genome sequence of the oilseed species Ricinus communis.</title>
        <authorList>
            <person name="Chan A.P."/>
            <person name="Crabtree J."/>
            <person name="Zhao Q."/>
            <person name="Lorenzi H."/>
            <person name="Orvis J."/>
            <person name="Puiu D."/>
            <person name="Melake-Berhan A."/>
            <person name="Jones K.M."/>
            <person name="Redman J."/>
            <person name="Chen G."/>
            <person name="Cahoon E.B."/>
            <person name="Gedil M."/>
            <person name="Stanke M."/>
            <person name="Haas B.J."/>
            <person name="Wortman J.R."/>
            <person name="Fraser-Liggett C.M."/>
            <person name="Ravel J."/>
            <person name="Rabinowicz P.D."/>
        </authorList>
    </citation>
    <scope>NUCLEOTIDE SEQUENCE [LARGE SCALE GENOMIC DNA]</scope>
    <source>
        <strain evidence="7">cv. Hale</strain>
    </source>
</reference>
<dbReference type="InterPro" id="IPR006045">
    <property type="entry name" value="Cupin_1"/>
</dbReference>
<gene>
    <name evidence="6" type="ORF">RCOM_1319510</name>
</gene>
<keyword evidence="7" id="KW-1185">Reference proteome</keyword>
<evidence type="ECO:0000256" key="2">
    <source>
        <dbReference type="ARBA" id="ARBA00022761"/>
    </source>
</evidence>
<dbReference type="AlphaFoldDB" id="B9STF7"/>
<dbReference type="InterPro" id="IPR011051">
    <property type="entry name" value="RmlC_Cupin_sf"/>
</dbReference>
<keyword evidence="3" id="KW-0708">Seed storage protein</keyword>
<dbReference type="STRING" id="3988.B9STF7"/>
<evidence type="ECO:0000259" key="5">
    <source>
        <dbReference type="SMART" id="SM00835"/>
    </source>
</evidence>
<dbReference type="EMBL" id="EQ974129">
    <property type="protein sequence ID" value="EEF33108.1"/>
    <property type="molecule type" value="Genomic_DNA"/>
</dbReference>
<evidence type="ECO:0000313" key="6">
    <source>
        <dbReference type="EMBL" id="EEF33108.1"/>
    </source>
</evidence>
<keyword evidence="4" id="KW-1015">Disulfide bond</keyword>
<dbReference type="InParanoid" id="B9STF7"/>
<organism evidence="6 7">
    <name type="scientific">Ricinus communis</name>
    <name type="common">Castor bean</name>
    <dbReference type="NCBI Taxonomy" id="3988"/>
    <lineage>
        <taxon>Eukaryota</taxon>
        <taxon>Viridiplantae</taxon>
        <taxon>Streptophyta</taxon>
        <taxon>Embryophyta</taxon>
        <taxon>Tracheophyta</taxon>
        <taxon>Spermatophyta</taxon>
        <taxon>Magnoliopsida</taxon>
        <taxon>eudicotyledons</taxon>
        <taxon>Gunneridae</taxon>
        <taxon>Pentapetalae</taxon>
        <taxon>rosids</taxon>
        <taxon>fabids</taxon>
        <taxon>Malpighiales</taxon>
        <taxon>Euphorbiaceae</taxon>
        <taxon>Acalyphoideae</taxon>
        <taxon>Acalypheae</taxon>
        <taxon>Ricinus</taxon>
    </lineage>
</organism>
<dbReference type="eggNOG" id="ENOG502QUW2">
    <property type="taxonomic scope" value="Eukaryota"/>
</dbReference>
<dbReference type="GO" id="GO:0045735">
    <property type="term" value="F:nutrient reservoir activity"/>
    <property type="evidence" value="ECO:0007669"/>
    <property type="project" value="UniProtKB-KW"/>
</dbReference>
<dbReference type="Pfam" id="PF00190">
    <property type="entry name" value="Cupin_1"/>
    <property type="match status" value="1"/>
</dbReference>